<name>A0A6J5TJP4_PRUAR</name>
<dbReference type="EMBL" id="CAEKDK010000001">
    <property type="protein sequence ID" value="CAB4264111.1"/>
    <property type="molecule type" value="Genomic_DNA"/>
</dbReference>
<dbReference type="AlphaFoldDB" id="A0A6J5TJP4"/>
<reference evidence="1 3" key="2">
    <citation type="submission" date="2020-05" db="EMBL/GenBank/DDBJ databases">
        <authorList>
            <person name="Campoy J."/>
            <person name="Schneeberger K."/>
            <person name="Spophaly S."/>
        </authorList>
    </citation>
    <scope>NUCLEOTIDE SEQUENCE [LARGE SCALE GENOMIC DNA]</scope>
    <source>
        <strain evidence="1">PruArmRojPasFocal</strain>
    </source>
</reference>
<evidence type="ECO:0000313" key="2">
    <source>
        <dbReference type="EMBL" id="CAB4294688.1"/>
    </source>
</evidence>
<dbReference type="EMBL" id="CAEKKB010000001">
    <property type="protein sequence ID" value="CAB4294688.1"/>
    <property type="molecule type" value="Genomic_DNA"/>
</dbReference>
<evidence type="ECO:0000313" key="1">
    <source>
        <dbReference type="EMBL" id="CAB4264111.1"/>
    </source>
</evidence>
<gene>
    <name evidence="1" type="ORF">CURHAP_LOCUS5651</name>
    <name evidence="2" type="ORF">ORAREDHAP_LOCUS5652</name>
</gene>
<proteinExistence type="predicted"/>
<organism evidence="1 3">
    <name type="scientific">Prunus armeniaca</name>
    <name type="common">Apricot</name>
    <name type="synonym">Armeniaca vulgaris</name>
    <dbReference type="NCBI Taxonomy" id="36596"/>
    <lineage>
        <taxon>Eukaryota</taxon>
        <taxon>Viridiplantae</taxon>
        <taxon>Streptophyta</taxon>
        <taxon>Embryophyta</taxon>
        <taxon>Tracheophyta</taxon>
        <taxon>Spermatophyta</taxon>
        <taxon>Magnoliopsida</taxon>
        <taxon>eudicotyledons</taxon>
        <taxon>Gunneridae</taxon>
        <taxon>Pentapetalae</taxon>
        <taxon>rosids</taxon>
        <taxon>fabids</taxon>
        <taxon>Rosales</taxon>
        <taxon>Rosaceae</taxon>
        <taxon>Amygdaloideae</taxon>
        <taxon>Amygdaleae</taxon>
        <taxon>Prunus</taxon>
    </lineage>
</organism>
<evidence type="ECO:0000313" key="3">
    <source>
        <dbReference type="Proteomes" id="UP000507222"/>
    </source>
</evidence>
<keyword evidence="4" id="KW-1185">Reference proteome</keyword>
<reference evidence="4" key="1">
    <citation type="journal article" date="2020" name="Genome Biol.">
        <title>Gamete binning: chromosome-level and haplotype-resolved genome assembly enabled by high-throughput single-cell sequencing of gamete genomes.</title>
        <authorList>
            <person name="Campoy J.A."/>
            <person name="Sun H."/>
            <person name="Goel M."/>
            <person name="Jiao W.-B."/>
            <person name="Folz-Donahue K."/>
            <person name="Wang N."/>
            <person name="Rubio M."/>
            <person name="Liu C."/>
            <person name="Kukat C."/>
            <person name="Ruiz D."/>
            <person name="Huettel B."/>
            <person name="Schneeberger K."/>
        </authorList>
    </citation>
    <scope>NUCLEOTIDE SEQUENCE [LARGE SCALE GENOMIC DNA]</scope>
    <source>
        <strain evidence="4">cv. Rojo Pasion</strain>
    </source>
</reference>
<accession>A0A6J5TJP4</accession>
<dbReference type="Proteomes" id="UP000507245">
    <property type="component" value="Unassembled WGS sequence"/>
</dbReference>
<sequence>MKTFKWFKQISCGKDEEVMCIFAVFSFHNNGYRRYDVIRRCEQVKGVTNVKISDTYGSNAGNIYGCKVGGIYGSKVVREREGLQEVRVEGKFLLKKLKSSLGSKVGDVQLKEYSVGEKTQKQGGQQSCVGMAKIPTGTGPCQVPDPNRGRFRG</sequence>
<evidence type="ECO:0000313" key="4">
    <source>
        <dbReference type="Proteomes" id="UP000507245"/>
    </source>
</evidence>
<protein>
    <submittedName>
        <fullName evidence="1">Uncharacterized protein</fullName>
    </submittedName>
</protein>
<dbReference type="Proteomes" id="UP000507222">
    <property type="component" value="Unassembled WGS sequence"/>
</dbReference>